<accession>A0A834ZKP0</accession>
<dbReference type="EMBL" id="JABCRI010000003">
    <property type="protein sequence ID" value="KAF8408836.1"/>
    <property type="molecule type" value="Genomic_DNA"/>
</dbReference>
<keyword evidence="2" id="KW-1185">Reference proteome</keyword>
<evidence type="ECO:0000313" key="2">
    <source>
        <dbReference type="Proteomes" id="UP000655225"/>
    </source>
</evidence>
<comment type="caution">
    <text evidence="1">The sequence shown here is derived from an EMBL/GenBank/DDBJ whole genome shotgun (WGS) entry which is preliminary data.</text>
</comment>
<proteinExistence type="predicted"/>
<reference evidence="1 2" key="1">
    <citation type="submission" date="2020-04" db="EMBL/GenBank/DDBJ databases">
        <title>Plant Genome Project.</title>
        <authorList>
            <person name="Zhang R.-G."/>
        </authorList>
    </citation>
    <scope>NUCLEOTIDE SEQUENCE [LARGE SCALE GENOMIC DNA]</scope>
    <source>
        <strain evidence="1">YNK0</strain>
        <tissue evidence="1">Leaf</tissue>
    </source>
</reference>
<gene>
    <name evidence="1" type="ORF">HHK36_004905</name>
</gene>
<dbReference type="AlphaFoldDB" id="A0A834ZKP0"/>
<dbReference type="Proteomes" id="UP000655225">
    <property type="component" value="Unassembled WGS sequence"/>
</dbReference>
<organism evidence="1 2">
    <name type="scientific">Tetracentron sinense</name>
    <name type="common">Spur-leaf</name>
    <dbReference type="NCBI Taxonomy" id="13715"/>
    <lineage>
        <taxon>Eukaryota</taxon>
        <taxon>Viridiplantae</taxon>
        <taxon>Streptophyta</taxon>
        <taxon>Embryophyta</taxon>
        <taxon>Tracheophyta</taxon>
        <taxon>Spermatophyta</taxon>
        <taxon>Magnoliopsida</taxon>
        <taxon>Trochodendrales</taxon>
        <taxon>Trochodendraceae</taxon>
        <taxon>Tetracentron</taxon>
    </lineage>
</organism>
<evidence type="ECO:0000313" key="1">
    <source>
        <dbReference type="EMBL" id="KAF8408836.1"/>
    </source>
</evidence>
<name>A0A834ZKP0_TETSI</name>
<protein>
    <submittedName>
        <fullName evidence="1">Uncharacterized protein</fullName>
    </submittedName>
</protein>
<sequence>MLEDVSANLLYQDAGTSEATISLPTITLHCINIVGIDVGIIEKDFKFTLFEDLPMRSSATWSSVLKAAALKQGSESK</sequence>